<sequence>MPLCSNCKVIKKTDCFEISKKTKKQYKCCNGCRAYLNNPKAKEYRKLYHQKKSVEKRIRKLEKFIQENPDRATKMYKCSNCSEYKKYSQFGLGQRDIRSKCKDCREKRKPYFEKYFTKKQKLGAYKGQYLIRKAKELQKWKSMKEHDNAQDADNTDPFLNTENLLKYMK</sequence>
<evidence type="ECO:0000313" key="2">
    <source>
        <dbReference type="Proteomes" id="UP000266673"/>
    </source>
</evidence>
<keyword evidence="2" id="KW-1185">Reference proteome</keyword>
<name>A0A397VIF8_9GLOM</name>
<dbReference type="Proteomes" id="UP000266673">
    <property type="component" value="Unassembled WGS sequence"/>
</dbReference>
<reference evidence="1 2" key="1">
    <citation type="submission" date="2018-06" db="EMBL/GenBank/DDBJ databases">
        <title>Comparative genomics reveals the genomic features of Rhizophagus irregularis, R. cerebriforme, R. diaphanum and Gigaspora rosea, and their symbiotic lifestyle signature.</title>
        <authorList>
            <person name="Morin E."/>
            <person name="San Clemente H."/>
            <person name="Chen E.C.H."/>
            <person name="De La Providencia I."/>
            <person name="Hainaut M."/>
            <person name="Kuo A."/>
            <person name="Kohler A."/>
            <person name="Murat C."/>
            <person name="Tang N."/>
            <person name="Roy S."/>
            <person name="Loubradou J."/>
            <person name="Henrissat B."/>
            <person name="Grigoriev I.V."/>
            <person name="Corradi N."/>
            <person name="Roux C."/>
            <person name="Martin F.M."/>
        </authorList>
    </citation>
    <scope>NUCLEOTIDE SEQUENCE [LARGE SCALE GENOMIC DNA]</scope>
    <source>
        <strain evidence="1 2">DAOM 194757</strain>
    </source>
</reference>
<dbReference type="EMBL" id="QKWP01000497">
    <property type="protein sequence ID" value="RIB19076.1"/>
    <property type="molecule type" value="Genomic_DNA"/>
</dbReference>
<accession>A0A397VIF8</accession>
<gene>
    <name evidence="1" type="ORF">C2G38_2308119</name>
</gene>
<organism evidence="1 2">
    <name type="scientific">Gigaspora rosea</name>
    <dbReference type="NCBI Taxonomy" id="44941"/>
    <lineage>
        <taxon>Eukaryota</taxon>
        <taxon>Fungi</taxon>
        <taxon>Fungi incertae sedis</taxon>
        <taxon>Mucoromycota</taxon>
        <taxon>Glomeromycotina</taxon>
        <taxon>Glomeromycetes</taxon>
        <taxon>Diversisporales</taxon>
        <taxon>Gigasporaceae</taxon>
        <taxon>Gigaspora</taxon>
    </lineage>
</organism>
<comment type="caution">
    <text evidence="1">The sequence shown here is derived from an EMBL/GenBank/DDBJ whole genome shotgun (WGS) entry which is preliminary data.</text>
</comment>
<protein>
    <submittedName>
        <fullName evidence="1">Uncharacterized protein</fullName>
    </submittedName>
</protein>
<evidence type="ECO:0000313" key="1">
    <source>
        <dbReference type="EMBL" id="RIB19076.1"/>
    </source>
</evidence>
<dbReference type="AlphaFoldDB" id="A0A397VIF8"/>
<proteinExistence type="predicted"/>